<gene>
    <name evidence="1" type="ORF">BU16DRAFT_557375</name>
</gene>
<accession>A0A6A6R3Y8</accession>
<proteinExistence type="predicted"/>
<keyword evidence="2" id="KW-1185">Reference proteome</keyword>
<dbReference type="InterPro" id="IPR032710">
    <property type="entry name" value="NTF2-like_dom_sf"/>
</dbReference>
<dbReference type="PANTHER" id="PTHR41252">
    <property type="entry name" value="BLR2505 PROTEIN"/>
    <property type="match status" value="1"/>
</dbReference>
<organism evidence="1 2">
    <name type="scientific">Lophium mytilinum</name>
    <dbReference type="NCBI Taxonomy" id="390894"/>
    <lineage>
        <taxon>Eukaryota</taxon>
        <taxon>Fungi</taxon>
        <taxon>Dikarya</taxon>
        <taxon>Ascomycota</taxon>
        <taxon>Pezizomycotina</taxon>
        <taxon>Dothideomycetes</taxon>
        <taxon>Pleosporomycetidae</taxon>
        <taxon>Mytilinidiales</taxon>
        <taxon>Mytilinidiaceae</taxon>
        <taxon>Lophium</taxon>
    </lineage>
</organism>
<dbReference type="SUPFAM" id="SSF54427">
    <property type="entry name" value="NTF2-like"/>
    <property type="match status" value="1"/>
</dbReference>
<dbReference type="Proteomes" id="UP000799750">
    <property type="component" value="Unassembled WGS sequence"/>
</dbReference>
<sequence>MSPYPTATDITSIFKNMETGNYAEVFKRVSPNVDWTVMGTHPCAGRYTTLAAFQEGTLKRLGAIMKEPGIRLKVRNVIGGGEQAWAVVELMADAECKNGMVFENTYAWCMRFDEEGLVVQVRAYLDSTMVKQAVEENEGACESFRAPVE</sequence>
<evidence type="ECO:0000313" key="2">
    <source>
        <dbReference type="Proteomes" id="UP000799750"/>
    </source>
</evidence>
<dbReference type="Gene3D" id="3.10.450.50">
    <property type="match status" value="1"/>
</dbReference>
<dbReference type="EMBL" id="MU004184">
    <property type="protein sequence ID" value="KAF2499042.1"/>
    <property type="molecule type" value="Genomic_DNA"/>
</dbReference>
<dbReference type="OrthoDB" id="10264449at2759"/>
<dbReference type="AlphaFoldDB" id="A0A6A6R3Y8"/>
<reference evidence="1" key="1">
    <citation type="journal article" date="2020" name="Stud. Mycol.">
        <title>101 Dothideomycetes genomes: a test case for predicting lifestyles and emergence of pathogens.</title>
        <authorList>
            <person name="Haridas S."/>
            <person name="Albert R."/>
            <person name="Binder M."/>
            <person name="Bloem J."/>
            <person name="Labutti K."/>
            <person name="Salamov A."/>
            <person name="Andreopoulos B."/>
            <person name="Baker S."/>
            <person name="Barry K."/>
            <person name="Bills G."/>
            <person name="Bluhm B."/>
            <person name="Cannon C."/>
            <person name="Castanera R."/>
            <person name="Culley D."/>
            <person name="Daum C."/>
            <person name="Ezra D."/>
            <person name="Gonzalez J."/>
            <person name="Henrissat B."/>
            <person name="Kuo A."/>
            <person name="Liang C."/>
            <person name="Lipzen A."/>
            <person name="Lutzoni F."/>
            <person name="Magnuson J."/>
            <person name="Mondo S."/>
            <person name="Nolan M."/>
            <person name="Ohm R."/>
            <person name="Pangilinan J."/>
            <person name="Park H.-J."/>
            <person name="Ramirez L."/>
            <person name="Alfaro M."/>
            <person name="Sun H."/>
            <person name="Tritt A."/>
            <person name="Yoshinaga Y."/>
            <person name="Zwiers L.-H."/>
            <person name="Turgeon B."/>
            <person name="Goodwin S."/>
            <person name="Spatafora J."/>
            <person name="Crous P."/>
            <person name="Grigoriev I."/>
        </authorList>
    </citation>
    <scope>NUCLEOTIDE SEQUENCE</scope>
    <source>
        <strain evidence="1">CBS 269.34</strain>
    </source>
</reference>
<evidence type="ECO:0008006" key="3">
    <source>
        <dbReference type="Google" id="ProtNLM"/>
    </source>
</evidence>
<evidence type="ECO:0000313" key="1">
    <source>
        <dbReference type="EMBL" id="KAF2499042.1"/>
    </source>
</evidence>
<dbReference type="PANTHER" id="PTHR41252:SF1">
    <property type="entry name" value="BLR2505 PROTEIN"/>
    <property type="match status" value="1"/>
</dbReference>
<protein>
    <recommendedName>
        <fullName evidence="3">SnoaL-like domain-containing protein</fullName>
    </recommendedName>
</protein>
<name>A0A6A6R3Y8_9PEZI</name>